<sequence>MRTVEGGNLDVRDTNVLCFLAGYIVTIAAGGTPSLGLAEQVSGRWPQVLAWAFLIGSLGERVLWNSGFDGLGRLVAREMLKSFRLDEFPSCDIYLEEGEILVDKNYRTHLPI</sequence>
<gene>
    <name evidence="1" type="ORF">AU467_29985</name>
</gene>
<accession>A0A101KPG2</accession>
<reference evidence="1 2" key="1">
    <citation type="submission" date="2015-12" db="EMBL/GenBank/DDBJ databases">
        <title>Draft genome sequence of Mesorhizobium sp. UFLA 01-765, a multitolerant efficient symbiont and plant-growth promoting strain isolated from Zn-mining soil using Leucaena leucocephala as a trap plant.</title>
        <authorList>
            <person name="Rangel W.M."/>
            <person name="Thijs S."/>
            <person name="Longatti S.M."/>
            <person name="Moreira F.M."/>
            <person name="Weyens N."/>
            <person name="Vangronsveld J."/>
            <person name="Van Hamme J.D."/>
            <person name="Bottos E.M."/>
            <person name="Rineau F."/>
        </authorList>
    </citation>
    <scope>NUCLEOTIDE SEQUENCE [LARGE SCALE GENOMIC DNA]</scope>
    <source>
        <strain evidence="1 2">UFLA 01-765</strain>
    </source>
</reference>
<proteinExistence type="predicted"/>
<dbReference type="Proteomes" id="UP000053176">
    <property type="component" value="Unassembled WGS sequence"/>
</dbReference>
<dbReference type="AlphaFoldDB" id="A0A101KPG2"/>
<protein>
    <submittedName>
        <fullName evidence="1">Uncharacterized protein</fullName>
    </submittedName>
</protein>
<name>A0A101KPG2_RHILI</name>
<organism evidence="1 2">
    <name type="scientific">Rhizobium loti</name>
    <name type="common">Mesorhizobium loti</name>
    <dbReference type="NCBI Taxonomy" id="381"/>
    <lineage>
        <taxon>Bacteria</taxon>
        <taxon>Pseudomonadati</taxon>
        <taxon>Pseudomonadota</taxon>
        <taxon>Alphaproteobacteria</taxon>
        <taxon>Hyphomicrobiales</taxon>
        <taxon>Phyllobacteriaceae</taxon>
        <taxon>Mesorhizobium</taxon>
    </lineage>
</organism>
<evidence type="ECO:0000313" key="2">
    <source>
        <dbReference type="Proteomes" id="UP000053176"/>
    </source>
</evidence>
<evidence type="ECO:0000313" key="1">
    <source>
        <dbReference type="EMBL" id="KUM24510.1"/>
    </source>
</evidence>
<dbReference type="EMBL" id="LPWA01000134">
    <property type="protein sequence ID" value="KUM24510.1"/>
    <property type="molecule type" value="Genomic_DNA"/>
</dbReference>
<comment type="caution">
    <text evidence="1">The sequence shown here is derived from an EMBL/GenBank/DDBJ whole genome shotgun (WGS) entry which is preliminary data.</text>
</comment>